<organism evidence="11 12">
    <name type="scientific">Paenibacillus thermoaerophilus</name>
    <dbReference type="NCBI Taxonomy" id="1215385"/>
    <lineage>
        <taxon>Bacteria</taxon>
        <taxon>Bacillati</taxon>
        <taxon>Bacillota</taxon>
        <taxon>Bacilli</taxon>
        <taxon>Bacillales</taxon>
        <taxon>Paenibacillaceae</taxon>
        <taxon>Paenibacillus</taxon>
    </lineage>
</organism>
<dbReference type="Pfam" id="PF12833">
    <property type="entry name" value="HTH_18"/>
    <property type="match status" value="1"/>
</dbReference>
<dbReference type="SMART" id="SM00342">
    <property type="entry name" value="HTH_ARAC"/>
    <property type="match status" value="1"/>
</dbReference>
<dbReference type="SMART" id="SM00448">
    <property type="entry name" value="REC"/>
    <property type="match status" value="1"/>
</dbReference>
<evidence type="ECO:0000256" key="4">
    <source>
        <dbReference type="ARBA" id="ARBA00023012"/>
    </source>
</evidence>
<dbReference type="PANTHER" id="PTHR42713">
    <property type="entry name" value="HISTIDINE KINASE-RELATED"/>
    <property type="match status" value="1"/>
</dbReference>
<dbReference type="InterPro" id="IPR018060">
    <property type="entry name" value="HTH_AraC"/>
</dbReference>
<evidence type="ECO:0000256" key="3">
    <source>
        <dbReference type="ARBA" id="ARBA00022553"/>
    </source>
</evidence>
<comment type="subcellular location">
    <subcellularLocation>
        <location evidence="1">Cytoplasm</location>
    </subcellularLocation>
</comment>
<evidence type="ECO:0000256" key="7">
    <source>
        <dbReference type="ARBA" id="ARBA00023163"/>
    </source>
</evidence>
<dbReference type="InterPro" id="IPR009057">
    <property type="entry name" value="Homeodomain-like_sf"/>
</dbReference>
<keyword evidence="12" id="KW-1185">Reference proteome</keyword>
<keyword evidence="4" id="KW-0902">Two-component regulatory system</keyword>
<keyword evidence="5" id="KW-0805">Transcription regulation</keyword>
<dbReference type="Gene3D" id="1.10.10.60">
    <property type="entry name" value="Homeodomain-like"/>
    <property type="match status" value="2"/>
</dbReference>
<dbReference type="RefSeq" id="WP_138789415.1">
    <property type="nucleotide sequence ID" value="NZ_JBHTGQ010000009.1"/>
</dbReference>
<dbReference type="InterPro" id="IPR011006">
    <property type="entry name" value="CheY-like_superfamily"/>
</dbReference>
<name>A0ABW2UYN6_9BACL</name>
<dbReference type="EMBL" id="JBHTGQ010000009">
    <property type="protein sequence ID" value="MFC7749032.1"/>
    <property type="molecule type" value="Genomic_DNA"/>
</dbReference>
<dbReference type="PANTHER" id="PTHR42713:SF3">
    <property type="entry name" value="TRANSCRIPTIONAL REGULATORY PROTEIN HPTR"/>
    <property type="match status" value="1"/>
</dbReference>
<evidence type="ECO:0000256" key="1">
    <source>
        <dbReference type="ARBA" id="ARBA00004496"/>
    </source>
</evidence>
<dbReference type="CDD" id="cd17536">
    <property type="entry name" value="REC_YesN-like"/>
    <property type="match status" value="1"/>
</dbReference>
<protein>
    <submittedName>
        <fullName evidence="11">Response regulator</fullName>
    </submittedName>
</protein>
<keyword evidence="6" id="KW-0238">DNA-binding</keyword>
<keyword evidence="3 8" id="KW-0597">Phosphoprotein</keyword>
<dbReference type="SUPFAM" id="SSF52172">
    <property type="entry name" value="CheY-like"/>
    <property type="match status" value="1"/>
</dbReference>
<evidence type="ECO:0000256" key="2">
    <source>
        <dbReference type="ARBA" id="ARBA00022490"/>
    </source>
</evidence>
<comment type="caution">
    <text evidence="11">The sequence shown here is derived from an EMBL/GenBank/DDBJ whole genome shotgun (WGS) entry which is preliminary data.</text>
</comment>
<dbReference type="InterPro" id="IPR001789">
    <property type="entry name" value="Sig_transdc_resp-reg_receiver"/>
</dbReference>
<feature type="domain" description="Response regulatory" evidence="10">
    <location>
        <begin position="3"/>
        <end position="121"/>
    </location>
</feature>
<dbReference type="PROSITE" id="PS50110">
    <property type="entry name" value="RESPONSE_REGULATORY"/>
    <property type="match status" value="1"/>
</dbReference>
<keyword evidence="2" id="KW-0963">Cytoplasm</keyword>
<evidence type="ECO:0000313" key="12">
    <source>
        <dbReference type="Proteomes" id="UP001596528"/>
    </source>
</evidence>
<dbReference type="Pfam" id="PF00072">
    <property type="entry name" value="Response_reg"/>
    <property type="match status" value="1"/>
</dbReference>
<dbReference type="InterPro" id="IPR018062">
    <property type="entry name" value="HTH_AraC-typ_CS"/>
</dbReference>
<dbReference type="InterPro" id="IPR051552">
    <property type="entry name" value="HptR"/>
</dbReference>
<keyword evidence="7" id="KW-0804">Transcription</keyword>
<evidence type="ECO:0000256" key="8">
    <source>
        <dbReference type="PROSITE-ProRule" id="PRU00169"/>
    </source>
</evidence>
<evidence type="ECO:0000256" key="6">
    <source>
        <dbReference type="ARBA" id="ARBA00023125"/>
    </source>
</evidence>
<feature type="domain" description="HTH araC/xylS-type" evidence="9">
    <location>
        <begin position="402"/>
        <end position="500"/>
    </location>
</feature>
<gene>
    <name evidence="11" type="ORF">ACFQWB_03610</name>
</gene>
<dbReference type="Proteomes" id="UP001596528">
    <property type="component" value="Unassembled WGS sequence"/>
</dbReference>
<evidence type="ECO:0000259" key="10">
    <source>
        <dbReference type="PROSITE" id="PS50110"/>
    </source>
</evidence>
<evidence type="ECO:0000259" key="9">
    <source>
        <dbReference type="PROSITE" id="PS01124"/>
    </source>
</evidence>
<sequence length="505" mass="56910">MNKVLLVDDEVFVRKGLRNLIDWPSLGYEVAAEADNGEEALAAIESEKPDLVVTDIRMPVLDGLDLIRTVTERQKSTPTFIIVSGYHEFKYAQQALRYGVHDYILKPIDENELTATLKKLCGRLRLRKWTRSGKAGEGSVPVLDLLAQEDIAPEDEPEFAAALGMEQSYRFVYILAEYADASAGDVLTALGLPYHESLPGHFGVLADSAKLAGFGGSIESFLGELQSKLPARPGCSVALYAGRCVERIGSVKESALTALEASQYKYAYDGEPYILYDHVRDKPLNHLHVDSQLHARLLEQIEENNRAACESTIGEMFREFQTRILAPKAVASALSRCVIGIVRVIREMGGDECRLPSLHATIEGMQPNQGLKALKEMFSQFVIEAAEYVALLRQEQAKSGIHQIRKYIEQHFTENISLKSISAKFYMNPVYLGQLFKKTYNIYFNEFVLDLRIQEAKKLLRQTDLRMYEVAQKVGFQNADYFVTQFEKLEKMTPTEYRNKLLGNK</sequence>
<dbReference type="Gene3D" id="3.40.50.2300">
    <property type="match status" value="1"/>
</dbReference>
<proteinExistence type="predicted"/>
<dbReference type="PROSITE" id="PS01124">
    <property type="entry name" value="HTH_ARAC_FAMILY_2"/>
    <property type="match status" value="1"/>
</dbReference>
<dbReference type="PROSITE" id="PS00041">
    <property type="entry name" value="HTH_ARAC_FAMILY_1"/>
    <property type="match status" value="1"/>
</dbReference>
<dbReference type="SUPFAM" id="SSF46689">
    <property type="entry name" value="Homeodomain-like"/>
    <property type="match status" value="2"/>
</dbReference>
<evidence type="ECO:0000256" key="5">
    <source>
        <dbReference type="ARBA" id="ARBA00023015"/>
    </source>
</evidence>
<evidence type="ECO:0000313" key="11">
    <source>
        <dbReference type="EMBL" id="MFC7749032.1"/>
    </source>
</evidence>
<feature type="modified residue" description="4-aspartylphosphate" evidence="8">
    <location>
        <position position="55"/>
    </location>
</feature>
<accession>A0ABW2UYN6</accession>
<reference evidence="12" key="1">
    <citation type="journal article" date="2019" name="Int. J. Syst. Evol. Microbiol.">
        <title>The Global Catalogue of Microorganisms (GCM) 10K type strain sequencing project: providing services to taxonomists for standard genome sequencing and annotation.</title>
        <authorList>
            <consortium name="The Broad Institute Genomics Platform"/>
            <consortium name="The Broad Institute Genome Sequencing Center for Infectious Disease"/>
            <person name="Wu L."/>
            <person name="Ma J."/>
        </authorList>
    </citation>
    <scope>NUCLEOTIDE SEQUENCE [LARGE SCALE GENOMIC DNA]</scope>
    <source>
        <strain evidence="12">JCM 18657</strain>
    </source>
</reference>